<evidence type="ECO:0000256" key="2">
    <source>
        <dbReference type="ARBA" id="ARBA00023295"/>
    </source>
</evidence>
<feature type="domain" description="GH18" evidence="5">
    <location>
        <begin position="1"/>
        <end position="51"/>
    </location>
</feature>
<dbReference type="Pfam" id="PF00704">
    <property type="entry name" value="Glyco_hydro_18"/>
    <property type="match status" value="1"/>
</dbReference>
<reference evidence="6" key="1">
    <citation type="journal article" date="2023" name="Mol. Biol. Evol.">
        <title>Third-Generation Sequencing Reveals the Adaptive Role of the Epigenome in Three Deep-Sea Polychaetes.</title>
        <authorList>
            <person name="Perez M."/>
            <person name="Aroh O."/>
            <person name="Sun Y."/>
            <person name="Lan Y."/>
            <person name="Juniper S.K."/>
            <person name="Young C.R."/>
            <person name="Angers B."/>
            <person name="Qian P.Y."/>
        </authorList>
    </citation>
    <scope>NUCLEOTIDE SEQUENCE</scope>
    <source>
        <strain evidence="6">R07B-5</strain>
    </source>
</reference>
<comment type="similarity">
    <text evidence="4">Belongs to the glycosyl hydrolase 18 family.</text>
</comment>
<gene>
    <name evidence="6" type="ORF">NP493_1463g00037</name>
</gene>
<keyword evidence="2 3" id="KW-0326">Glycosidase</keyword>
<evidence type="ECO:0000256" key="1">
    <source>
        <dbReference type="ARBA" id="ARBA00022801"/>
    </source>
</evidence>
<accession>A0AAD9K1T8</accession>
<feature type="domain" description="GH18" evidence="5">
    <location>
        <begin position="73"/>
        <end position="216"/>
    </location>
</feature>
<evidence type="ECO:0000256" key="3">
    <source>
        <dbReference type="RuleBase" id="RU000489"/>
    </source>
</evidence>
<dbReference type="GO" id="GO:0006032">
    <property type="term" value="P:chitin catabolic process"/>
    <property type="evidence" value="ECO:0007669"/>
    <property type="project" value="TreeGrafter"/>
</dbReference>
<sequence>MSLQQKVKWMMREGYGGWMVWSLDLDDFNGRSCNMGKYPLLRVLNGVLNGLTYTKLTATTQATVYAERGANCYKRICYFASWAQYRPLAARLTPALIDTRLCSHIIYAFASLTSQHIIAKFENNDELEGAGYSTLNAIKRRNSQLKTLLAVGGWTAGTGAMTRMLVNKFTRRTFITSVIAYLRKWNFDGLDLDFEYPGSRGSPAVDKHRFTLLCKA</sequence>
<evidence type="ECO:0000256" key="4">
    <source>
        <dbReference type="RuleBase" id="RU004453"/>
    </source>
</evidence>
<dbReference type="Gene3D" id="3.20.20.80">
    <property type="entry name" value="Glycosidases"/>
    <property type="match status" value="2"/>
</dbReference>
<dbReference type="PANTHER" id="PTHR11177:SF317">
    <property type="entry name" value="CHITINASE 12-RELATED"/>
    <property type="match status" value="1"/>
</dbReference>
<dbReference type="InterPro" id="IPR011583">
    <property type="entry name" value="Chitinase_II/V-like_cat"/>
</dbReference>
<dbReference type="GO" id="GO:0004568">
    <property type="term" value="F:chitinase activity"/>
    <property type="evidence" value="ECO:0007669"/>
    <property type="project" value="UniProtKB-ARBA"/>
</dbReference>
<comment type="caution">
    <text evidence="6">The sequence shown here is derived from an EMBL/GenBank/DDBJ whole genome shotgun (WGS) entry which is preliminary data.</text>
</comment>
<proteinExistence type="inferred from homology"/>
<name>A0AAD9K1T8_RIDPI</name>
<dbReference type="InterPro" id="IPR001579">
    <property type="entry name" value="Glyco_hydro_18_chit_AS"/>
</dbReference>
<dbReference type="GO" id="GO:0005975">
    <property type="term" value="P:carbohydrate metabolic process"/>
    <property type="evidence" value="ECO:0007669"/>
    <property type="project" value="InterPro"/>
</dbReference>
<dbReference type="GO" id="GO:0005576">
    <property type="term" value="C:extracellular region"/>
    <property type="evidence" value="ECO:0007669"/>
    <property type="project" value="TreeGrafter"/>
</dbReference>
<dbReference type="Proteomes" id="UP001209878">
    <property type="component" value="Unassembled WGS sequence"/>
</dbReference>
<evidence type="ECO:0000313" key="6">
    <source>
        <dbReference type="EMBL" id="KAK2163321.1"/>
    </source>
</evidence>
<dbReference type="GO" id="GO:0008061">
    <property type="term" value="F:chitin binding"/>
    <property type="evidence" value="ECO:0007669"/>
    <property type="project" value="InterPro"/>
</dbReference>
<protein>
    <recommendedName>
        <fullName evidence="5">GH18 domain-containing protein</fullName>
    </recommendedName>
</protein>
<keyword evidence="7" id="KW-1185">Reference proteome</keyword>
<keyword evidence="1 3" id="KW-0378">Hydrolase</keyword>
<evidence type="ECO:0000259" key="5">
    <source>
        <dbReference type="PROSITE" id="PS51910"/>
    </source>
</evidence>
<dbReference type="SMART" id="SM00636">
    <property type="entry name" value="Glyco_18"/>
    <property type="match status" value="1"/>
</dbReference>
<dbReference type="PROSITE" id="PS01095">
    <property type="entry name" value="GH18_1"/>
    <property type="match status" value="1"/>
</dbReference>
<evidence type="ECO:0000313" key="7">
    <source>
        <dbReference type="Proteomes" id="UP001209878"/>
    </source>
</evidence>
<dbReference type="InterPro" id="IPR001223">
    <property type="entry name" value="Glyco_hydro18_cat"/>
</dbReference>
<dbReference type="InterPro" id="IPR050314">
    <property type="entry name" value="Glycosyl_Hydrlase_18"/>
</dbReference>
<dbReference type="PANTHER" id="PTHR11177">
    <property type="entry name" value="CHITINASE"/>
    <property type="match status" value="1"/>
</dbReference>
<dbReference type="SUPFAM" id="SSF51445">
    <property type="entry name" value="(Trans)glycosidases"/>
    <property type="match status" value="2"/>
</dbReference>
<dbReference type="EMBL" id="JAODUO010001467">
    <property type="protein sequence ID" value="KAK2163321.1"/>
    <property type="molecule type" value="Genomic_DNA"/>
</dbReference>
<dbReference type="PROSITE" id="PS51910">
    <property type="entry name" value="GH18_2"/>
    <property type="match status" value="2"/>
</dbReference>
<dbReference type="AlphaFoldDB" id="A0AAD9K1T8"/>
<organism evidence="6 7">
    <name type="scientific">Ridgeia piscesae</name>
    <name type="common">Tubeworm</name>
    <dbReference type="NCBI Taxonomy" id="27915"/>
    <lineage>
        <taxon>Eukaryota</taxon>
        <taxon>Metazoa</taxon>
        <taxon>Spiralia</taxon>
        <taxon>Lophotrochozoa</taxon>
        <taxon>Annelida</taxon>
        <taxon>Polychaeta</taxon>
        <taxon>Sedentaria</taxon>
        <taxon>Canalipalpata</taxon>
        <taxon>Sabellida</taxon>
        <taxon>Siboglinidae</taxon>
        <taxon>Ridgeia</taxon>
    </lineage>
</organism>
<dbReference type="InterPro" id="IPR017853">
    <property type="entry name" value="GH"/>
</dbReference>